<evidence type="ECO:0000256" key="1">
    <source>
        <dbReference type="ARBA" id="ARBA00011073"/>
    </source>
</evidence>
<evidence type="ECO:0000256" key="7">
    <source>
        <dbReference type="SAM" id="MobiDB-lite"/>
    </source>
</evidence>
<feature type="active site" description="Charge relay system" evidence="5">
    <location>
        <position position="216"/>
    </location>
</feature>
<dbReference type="InterPro" id="IPR054399">
    <property type="entry name" value="Fervidolysin-like_N_prodom"/>
</dbReference>
<sequence length="583" mass="62290">MTNSRRQMWMVLIALIGAVLLLLGPTVQAQDRDAPSDEGSSGKKPALPEDRARELEEKAAERAREREGDGPLDLRVDEDPEGNRIIRGELTIDYEERASAAAEDAVLRRVEARTEEELPEIDAEVVSFPEIKNERDREAREEALERKKRTLEGDPSVESVSYSYVQEPMQAEPQRSFNDPMFGQQWGLPRIRANGAWDTATGTSPTRGPSVIAVIDSGIHNDHPDITSSSIADEWDYLGNDPVAQEDLGHGTHVAGIAAALTNNGTGISGTSPDAVLFDYKVCGIVGGEASCPNPATNAAIIDAANFGADVINLSLGGPGHDPAQQQAIDYAWSKGVVVVASAGNFFMSGNPVMYPAAYPNAMAVGATNRSNVKSDFSEVHPYVDVAAPGGQRNLPSEAEQILSSVLPHCIMCDHPNPEREYVGWPGTSMAAPFVAGLAANLAGQDLLASEIRRRIEATATDLGAAGKDSAYGWGLINAHAAVTEDTRPWVKYPAPAQSAVTYDRTPTIGANVGDAQGRLARSGVQMFVDGRKITTFSYTSLSSTTGRVGYTPSLAPGFHKVRIYATDPQGMTTSGGWGFTVK</sequence>
<dbReference type="InterPro" id="IPR013783">
    <property type="entry name" value="Ig-like_fold"/>
</dbReference>
<feature type="active site" description="Charge relay system" evidence="5">
    <location>
        <position position="429"/>
    </location>
</feature>
<evidence type="ECO:0000256" key="4">
    <source>
        <dbReference type="ARBA" id="ARBA00022825"/>
    </source>
</evidence>
<dbReference type="InterPro" id="IPR023827">
    <property type="entry name" value="Peptidase_S8_Asp-AS"/>
</dbReference>
<dbReference type="Proteomes" id="UP000502706">
    <property type="component" value="Chromosome"/>
</dbReference>
<dbReference type="Gene3D" id="2.60.40.10">
    <property type="entry name" value="Immunoglobulins"/>
    <property type="match status" value="1"/>
</dbReference>
<dbReference type="Pfam" id="PF22148">
    <property type="entry name" value="Fervidolysin_NPro-like"/>
    <property type="match status" value="1"/>
</dbReference>
<dbReference type="PROSITE" id="PS00136">
    <property type="entry name" value="SUBTILASE_ASP"/>
    <property type="match status" value="1"/>
</dbReference>
<keyword evidence="4 5" id="KW-0720">Serine protease</keyword>
<comment type="similarity">
    <text evidence="1 5 6">Belongs to the peptidase S8 family.</text>
</comment>
<evidence type="ECO:0000259" key="10">
    <source>
        <dbReference type="Pfam" id="PF22148"/>
    </source>
</evidence>
<dbReference type="Pfam" id="PF00082">
    <property type="entry name" value="Peptidase_S8"/>
    <property type="match status" value="1"/>
</dbReference>
<keyword evidence="8" id="KW-0732">Signal</keyword>
<proteinExistence type="inferred from homology"/>
<evidence type="ECO:0000256" key="2">
    <source>
        <dbReference type="ARBA" id="ARBA00022670"/>
    </source>
</evidence>
<dbReference type="PROSITE" id="PS00138">
    <property type="entry name" value="SUBTILASE_SER"/>
    <property type="match status" value="1"/>
</dbReference>
<gene>
    <name evidence="11" type="ORF">GBA65_03415</name>
</gene>
<feature type="chain" id="PRO_5026111647" evidence="8">
    <location>
        <begin position="30"/>
        <end position="583"/>
    </location>
</feature>
<feature type="domain" description="Fervidolysin-like N-terminal prodomain" evidence="10">
    <location>
        <begin position="80"/>
        <end position="130"/>
    </location>
</feature>
<reference evidence="11 12" key="1">
    <citation type="submission" date="2019-10" db="EMBL/GenBank/DDBJ databases">
        <title>Rubrobacter sp nov SCSIO 52915 isolated from a deep-sea sediment in the South China Sea.</title>
        <authorList>
            <person name="Chen R.W."/>
        </authorList>
    </citation>
    <scope>NUCLEOTIDE SEQUENCE [LARGE SCALE GENOMIC DNA]</scope>
    <source>
        <strain evidence="11 12">SCSIO 52915</strain>
    </source>
</reference>
<evidence type="ECO:0000256" key="6">
    <source>
        <dbReference type="RuleBase" id="RU003355"/>
    </source>
</evidence>
<dbReference type="RefSeq" id="WP_166395396.1">
    <property type="nucleotide sequence ID" value="NZ_CP045121.1"/>
</dbReference>
<dbReference type="KEGG" id="rmar:GBA65_03415"/>
<dbReference type="InterPro" id="IPR050131">
    <property type="entry name" value="Peptidase_S8_subtilisin-like"/>
</dbReference>
<dbReference type="GO" id="GO:0006508">
    <property type="term" value="P:proteolysis"/>
    <property type="evidence" value="ECO:0007669"/>
    <property type="project" value="UniProtKB-KW"/>
</dbReference>
<dbReference type="InterPro" id="IPR023828">
    <property type="entry name" value="Peptidase_S8_Ser-AS"/>
</dbReference>
<feature type="compositionally biased region" description="Basic and acidic residues" evidence="7">
    <location>
        <begin position="46"/>
        <end position="79"/>
    </location>
</feature>
<keyword evidence="3 5" id="KW-0378">Hydrolase</keyword>
<dbReference type="InterPro" id="IPR015500">
    <property type="entry name" value="Peptidase_S8_subtilisin-rel"/>
</dbReference>
<evidence type="ECO:0000256" key="8">
    <source>
        <dbReference type="SAM" id="SignalP"/>
    </source>
</evidence>
<keyword evidence="2 5" id="KW-0645">Protease</keyword>
<evidence type="ECO:0000256" key="3">
    <source>
        <dbReference type="ARBA" id="ARBA00022801"/>
    </source>
</evidence>
<accession>A0A6G8PT84</accession>
<dbReference type="PANTHER" id="PTHR43806">
    <property type="entry name" value="PEPTIDASE S8"/>
    <property type="match status" value="1"/>
</dbReference>
<dbReference type="InterPro" id="IPR022398">
    <property type="entry name" value="Peptidase_S8_His-AS"/>
</dbReference>
<keyword evidence="12" id="KW-1185">Reference proteome</keyword>
<feature type="signal peptide" evidence="8">
    <location>
        <begin position="1"/>
        <end position="29"/>
    </location>
</feature>
<dbReference type="PROSITE" id="PS00137">
    <property type="entry name" value="SUBTILASE_HIS"/>
    <property type="match status" value="1"/>
</dbReference>
<protein>
    <submittedName>
        <fullName evidence="11">S8 family serine peptidase</fullName>
    </submittedName>
</protein>
<dbReference type="GO" id="GO:0005975">
    <property type="term" value="P:carbohydrate metabolic process"/>
    <property type="evidence" value="ECO:0007669"/>
    <property type="project" value="UniProtKB-ARBA"/>
</dbReference>
<feature type="region of interest" description="Disordered" evidence="7">
    <location>
        <begin position="30"/>
        <end position="79"/>
    </location>
</feature>
<evidence type="ECO:0000259" key="9">
    <source>
        <dbReference type="Pfam" id="PF00082"/>
    </source>
</evidence>
<dbReference type="Gene3D" id="3.40.50.200">
    <property type="entry name" value="Peptidase S8/S53 domain"/>
    <property type="match status" value="1"/>
</dbReference>
<feature type="active site" description="Charge relay system" evidence="5">
    <location>
        <position position="250"/>
    </location>
</feature>
<dbReference type="GO" id="GO:0004252">
    <property type="term" value="F:serine-type endopeptidase activity"/>
    <property type="evidence" value="ECO:0007669"/>
    <property type="project" value="UniProtKB-UniRule"/>
</dbReference>
<evidence type="ECO:0000313" key="11">
    <source>
        <dbReference type="EMBL" id="QIN77718.1"/>
    </source>
</evidence>
<evidence type="ECO:0000313" key="12">
    <source>
        <dbReference type="Proteomes" id="UP000502706"/>
    </source>
</evidence>
<dbReference type="AlphaFoldDB" id="A0A6G8PT84"/>
<organism evidence="11 12">
    <name type="scientific">Rubrobacter marinus</name>
    <dbReference type="NCBI Taxonomy" id="2653852"/>
    <lineage>
        <taxon>Bacteria</taxon>
        <taxon>Bacillati</taxon>
        <taxon>Actinomycetota</taxon>
        <taxon>Rubrobacteria</taxon>
        <taxon>Rubrobacterales</taxon>
        <taxon>Rubrobacteraceae</taxon>
        <taxon>Rubrobacter</taxon>
    </lineage>
</organism>
<dbReference type="SUPFAM" id="SSF52743">
    <property type="entry name" value="Subtilisin-like"/>
    <property type="match status" value="1"/>
</dbReference>
<dbReference type="EMBL" id="CP045121">
    <property type="protein sequence ID" value="QIN77718.1"/>
    <property type="molecule type" value="Genomic_DNA"/>
</dbReference>
<dbReference type="InterPro" id="IPR036852">
    <property type="entry name" value="Peptidase_S8/S53_dom_sf"/>
</dbReference>
<dbReference type="PANTHER" id="PTHR43806:SF11">
    <property type="entry name" value="CEREVISIN-RELATED"/>
    <property type="match status" value="1"/>
</dbReference>
<name>A0A6G8PT84_9ACTN</name>
<dbReference type="InterPro" id="IPR000209">
    <property type="entry name" value="Peptidase_S8/S53_dom"/>
</dbReference>
<dbReference type="PRINTS" id="PR00723">
    <property type="entry name" value="SUBTILISIN"/>
</dbReference>
<feature type="domain" description="Peptidase S8/S53" evidence="9">
    <location>
        <begin position="211"/>
        <end position="475"/>
    </location>
</feature>
<dbReference type="PROSITE" id="PS51892">
    <property type="entry name" value="SUBTILASE"/>
    <property type="match status" value="1"/>
</dbReference>
<evidence type="ECO:0000256" key="5">
    <source>
        <dbReference type="PROSITE-ProRule" id="PRU01240"/>
    </source>
</evidence>